<accession>A0A0R3DRY3</accession>
<keyword evidence="2" id="KW-1185">Reference proteome</keyword>
<name>A0A0R3DRY3_9BRAD</name>
<sequence>MQEKITEEVKRFAASSSADDKTYVRQKWPTLAAWYRERIRGDWELENINSELRDYGVVEWKNRVLEAGLTAITFRMKRGGLGEYQQNCFLVGYVADREFDVARDRYRLPARTSRPL</sequence>
<evidence type="ECO:0000313" key="1">
    <source>
        <dbReference type="EMBL" id="KRQ10162.1"/>
    </source>
</evidence>
<gene>
    <name evidence="1" type="ORF">AOQ71_19525</name>
</gene>
<protein>
    <submittedName>
        <fullName evidence="1">Uncharacterized protein</fullName>
    </submittedName>
</protein>
<evidence type="ECO:0000313" key="2">
    <source>
        <dbReference type="Proteomes" id="UP000051936"/>
    </source>
</evidence>
<dbReference type="AlphaFoldDB" id="A0A0R3DRY3"/>
<reference evidence="1 2" key="1">
    <citation type="submission" date="2015-09" db="EMBL/GenBank/DDBJ databases">
        <title>Draft Genome Sequence of Bradyrhizobium manausense Strain BR 3351T, a Novel Symbiotic Nitrogen-Fixing Alphaproteobacterium Isolated from Brazilian Amazon Rain Forest.</title>
        <authorList>
            <person name="De Araujo J.L."/>
            <person name="Zilli J.E."/>
        </authorList>
    </citation>
    <scope>NUCLEOTIDE SEQUENCE [LARGE SCALE GENOMIC DNA]</scope>
    <source>
        <strain evidence="1 2">BR3351</strain>
    </source>
</reference>
<organism evidence="1 2">
    <name type="scientific">Bradyrhizobium manausense</name>
    <dbReference type="NCBI Taxonomy" id="989370"/>
    <lineage>
        <taxon>Bacteria</taxon>
        <taxon>Pseudomonadati</taxon>
        <taxon>Pseudomonadota</taxon>
        <taxon>Alphaproteobacteria</taxon>
        <taxon>Hyphomicrobiales</taxon>
        <taxon>Nitrobacteraceae</taxon>
        <taxon>Bradyrhizobium</taxon>
    </lineage>
</organism>
<proteinExistence type="predicted"/>
<dbReference type="STRING" id="989370.AOQ71_19525"/>
<comment type="caution">
    <text evidence="1">The sequence shown here is derived from an EMBL/GenBank/DDBJ whole genome shotgun (WGS) entry which is preliminary data.</text>
</comment>
<dbReference type="EMBL" id="LJYG01000085">
    <property type="protein sequence ID" value="KRQ10162.1"/>
    <property type="molecule type" value="Genomic_DNA"/>
</dbReference>
<dbReference type="Proteomes" id="UP000051936">
    <property type="component" value="Unassembled WGS sequence"/>
</dbReference>